<dbReference type="Ensembl" id="ENSOKIT00005120241.1">
    <property type="protein sequence ID" value="ENSOKIP00005112319.1"/>
    <property type="gene ID" value="ENSOKIG00005048920.1"/>
</dbReference>
<reference evidence="1" key="2">
    <citation type="submission" date="2025-09" db="UniProtKB">
        <authorList>
            <consortium name="Ensembl"/>
        </authorList>
    </citation>
    <scope>IDENTIFICATION</scope>
</reference>
<evidence type="ECO:0000313" key="2">
    <source>
        <dbReference type="Proteomes" id="UP000694557"/>
    </source>
</evidence>
<dbReference type="Proteomes" id="UP000694557">
    <property type="component" value="Unassembled WGS sequence"/>
</dbReference>
<sequence length="101" mass="11379">MAYPGQTWTNCPPPYGTPDHGWILGRLTSMCSRVKITGSVMNTRLDSLLMEAAMMSEFTATDTFLLRNCPRFLYITNTSLATPEERKNRIGKRLGKHVPSK</sequence>
<dbReference type="AlphaFoldDB" id="A0A8C7LA35"/>
<accession>A0A8C7LA35</accession>
<organism evidence="1 2">
    <name type="scientific">Oncorhynchus kisutch</name>
    <name type="common">Coho salmon</name>
    <name type="synonym">Salmo kisutch</name>
    <dbReference type="NCBI Taxonomy" id="8019"/>
    <lineage>
        <taxon>Eukaryota</taxon>
        <taxon>Metazoa</taxon>
        <taxon>Chordata</taxon>
        <taxon>Craniata</taxon>
        <taxon>Vertebrata</taxon>
        <taxon>Euteleostomi</taxon>
        <taxon>Actinopterygii</taxon>
        <taxon>Neopterygii</taxon>
        <taxon>Teleostei</taxon>
        <taxon>Protacanthopterygii</taxon>
        <taxon>Salmoniformes</taxon>
        <taxon>Salmonidae</taxon>
        <taxon>Salmoninae</taxon>
        <taxon>Oncorhynchus</taxon>
    </lineage>
</organism>
<name>A0A8C7LA35_ONCKI</name>
<keyword evidence="2" id="KW-1185">Reference proteome</keyword>
<reference evidence="1" key="1">
    <citation type="submission" date="2025-08" db="UniProtKB">
        <authorList>
            <consortium name="Ensembl"/>
        </authorList>
    </citation>
    <scope>IDENTIFICATION</scope>
</reference>
<evidence type="ECO:0000313" key="1">
    <source>
        <dbReference type="Ensembl" id="ENSOKIP00005112319.1"/>
    </source>
</evidence>
<proteinExistence type="predicted"/>
<protein>
    <submittedName>
        <fullName evidence="1">Uncharacterized protein</fullName>
    </submittedName>
</protein>
<dbReference type="GeneTree" id="ENSGT01010000222545"/>